<dbReference type="SUPFAM" id="SSF48726">
    <property type="entry name" value="Immunoglobulin"/>
    <property type="match status" value="1"/>
</dbReference>
<accession>A0A6J8A9U4</accession>
<gene>
    <name evidence="2" type="ORF">MCOR_5685</name>
</gene>
<feature type="domain" description="Ig-like" evidence="1">
    <location>
        <begin position="103"/>
        <end position="173"/>
    </location>
</feature>
<sequence length="186" mass="20774">MPASTKTIDTSHALNVYNDLVIKTNRFLKSQIQDQPHCRYWKIAGKYSQKKKDPEAGGVNGKHRQFDLGVDVPYIDIPLPNLNTDSSNPEEKDDSLTFTPGNPNITGSTFIVEGNSVTLTCTSSSGNPVPTVYWYRNRQLVDDTQTTTNGVTTNTYTLVADKSHHFAVFECQVDKQIEYNMVLPSL</sequence>
<evidence type="ECO:0000259" key="1">
    <source>
        <dbReference type="PROSITE" id="PS50835"/>
    </source>
</evidence>
<keyword evidence="3" id="KW-1185">Reference proteome</keyword>
<dbReference type="PROSITE" id="PS50835">
    <property type="entry name" value="IG_LIKE"/>
    <property type="match status" value="1"/>
</dbReference>
<dbReference type="Gene3D" id="2.60.40.10">
    <property type="entry name" value="Immunoglobulins"/>
    <property type="match status" value="1"/>
</dbReference>
<name>A0A6J8A9U4_MYTCO</name>
<organism evidence="2 3">
    <name type="scientific">Mytilus coruscus</name>
    <name type="common">Sea mussel</name>
    <dbReference type="NCBI Taxonomy" id="42192"/>
    <lineage>
        <taxon>Eukaryota</taxon>
        <taxon>Metazoa</taxon>
        <taxon>Spiralia</taxon>
        <taxon>Lophotrochozoa</taxon>
        <taxon>Mollusca</taxon>
        <taxon>Bivalvia</taxon>
        <taxon>Autobranchia</taxon>
        <taxon>Pteriomorphia</taxon>
        <taxon>Mytilida</taxon>
        <taxon>Mytiloidea</taxon>
        <taxon>Mytilidae</taxon>
        <taxon>Mytilinae</taxon>
        <taxon>Mytilus</taxon>
    </lineage>
</organism>
<evidence type="ECO:0000313" key="3">
    <source>
        <dbReference type="Proteomes" id="UP000507470"/>
    </source>
</evidence>
<dbReference type="InterPro" id="IPR013783">
    <property type="entry name" value="Ig-like_fold"/>
</dbReference>
<dbReference type="InterPro" id="IPR007110">
    <property type="entry name" value="Ig-like_dom"/>
</dbReference>
<dbReference type="PANTHER" id="PTHR45889:SF8">
    <property type="entry name" value="IG-LIKE DOMAIN-CONTAINING PROTEIN"/>
    <property type="match status" value="1"/>
</dbReference>
<protein>
    <recommendedName>
        <fullName evidence="1">Ig-like domain-containing protein</fullName>
    </recommendedName>
</protein>
<dbReference type="Proteomes" id="UP000507470">
    <property type="component" value="Unassembled WGS sequence"/>
</dbReference>
<evidence type="ECO:0000313" key="2">
    <source>
        <dbReference type="EMBL" id="CAC5364747.1"/>
    </source>
</evidence>
<dbReference type="InterPro" id="IPR036179">
    <property type="entry name" value="Ig-like_dom_sf"/>
</dbReference>
<dbReference type="EMBL" id="CACVKT020001065">
    <property type="protein sequence ID" value="CAC5364747.1"/>
    <property type="molecule type" value="Genomic_DNA"/>
</dbReference>
<proteinExistence type="predicted"/>
<dbReference type="AlphaFoldDB" id="A0A6J8A9U4"/>
<dbReference type="PANTHER" id="PTHR45889">
    <property type="entry name" value="IG-LIKE DOMAIN-CONTAINING PROTEIN"/>
    <property type="match status" value="1"/>
</dbReference>
<dbReference type="OrthoDB" id="6076994at2759"/>
<dbReference type="Pfam" id="PF13927">
    <property type="entry name" value="Ig_3"/>
    <property type="match status" value="1"/>
</dbReference>
<reference evidence="2 3" key="1">
    <citation type="submission" date="2020-06" db="EMBL/GenBank/DDBJ databases">
        <authorList>
            <person name="Li R."/>
            <person name="Bekaert M."/>
        </authorList>
    </citation>
    <scope>NUCLEOTIDE SEQUENCE [LARGE SCALE GENOMIC DNA]</scope>
    <source>
        <strain evidence="3">wild</strain>
    </source>
</reference>